<evidence type="ECO:0008006" key="3">
    <source>
        <dbReference type="Google" id="ProtNLM"/>
    </source>
</evidence>
<sequence>MPDDAWHRVEAITAKAPPKPEFGSSCNGCGFCCAAEPCGVARQFVPGAIDGAPCPAMEFEHGRFWCGMVRRPGHYLGLPAWGDEEMGAMIGEALGTGKGCCADVG</sequence>
<protein>
    <recommendedName>
        <fullName evidence="3">4Fe-4S ferredoxin-type domain-containing protein</fullName>
    </recommendedName>
</protein>
<gene>
    <name evidence="1" type="ORF">EU555_33190</name>
</gene>
<dbReference type="EMBL" id="SRLB01000049">
    <property type="protein sequence ID" value="TGD93741.1"/>
    <property type="molecule type" value="Genomic_DNA"/>
</dbReference>
<dbReference type="AlphaFoldDB" id="A0A4Z0NFB5"/>
<name>A0A4Z0NFB5_9HYPH</name>
<reference evidence="1 2" key="1">
    <citation type="submission" date="2019-04" db="EMBL/GenBank/DDBJ databases">
        <authorList>
            <person name="Feng G."/>
            <person name="Zhu H."/>
        </authorList>
    </citation>
    <scope>NUCLEOTIDE SEQUENCE [LARGE SCALE GENOMIC DNA]</scope>
    <source>
        <strain evidence="1 2">6HR-1</strain>
    </source>
</reference>
<organism evidence="1 2">
    <name type="scientific">Methylobacterium nonmethylotrophicum</name>
    <dbReference type="NCBI Taxonomy" id="1141884"/>
    <lineage>
        <taxon>Bacteria</taxon>
        <taxon>Pseudomonadati</taxon>
        <taxon>Pseudomonadota</taxon>
        <taxon>Alphaproteobacteria</taxon>
        <taxon>Hyphomicrobiales</taxon>
        <taxon>Methylobacteriaceae</taxon>
        <taxon>Methylobacterium</taxon>
    </lineage>
</organism>
<evidence type="ECO:0000313" key="2">
    <source>
        <dbReference type="Proteomes" id="UP000297535"/>
    </source>
</evidence>
<keyword evidence="2" id="KW-1185">Reference proteome</keyword>
<evidence type="ECO:0000313" key="1">
    <source>
        <dbReference type="EMBL" id="TGD93741.1"/>
    </source>
</evidence>
<dbReference type="OrthoDB" id="7357223at2"/>
<dbReference type="Proteomes" id="UP000297535">
    <property type="component" value="Unassembled WGS sequence"/>
</dbReference>
<comment type="caution">
    <text evidence="1">The sequence shown here is derived from an EMBL/GenBank/DDBJ whole genome shotgun (WGS) entry which is preliminary data.</text>
</comment>
<proteinExistence type="predicted"/>
<dbReference type="RefSeq" id="WP_135419600.1">
    <property type="nucleotide sequence ID" value="NZ_SRLB01000049.1"/>
</dbReference>
<accession>A0A4Z0NFB5</accession>